<dbReference type="InterPro" id="IPR038050">
    <property type="entry name" value="Neuro_actylchol_rec"/>
</dbReference>
<dbReference type="GO" id="GO:0005230">
    <property type="term" value="F:extracellular ligand-gated monoatomic ion channel activity"/>
    <property type="evidence" value="ECO:0007669"/>
    <property type="project" value="InterPro"/>
</dbReference>
<reference evidence="4" key="2">
    <citation type="journal article" date="2016" name="Sci. Rep.">
        <title>Dictyocaulus viviparus genome, variome and transcriptome elucidate lungworm biology and support future intervention.</title>
        <authorList>
            <person name="McNulty S.N."/>
            <person name="Strube C."/>
            <person name="Rosa B.A."/>
            <person name="Martin J.C."/>
            <person name="Tyagi R."/>
            <person name="Choi Y.J."/>
            <person name="Wang Q."/>
            <person name="Hallsworth Pepin K."/>
            <person name="Zhang X."/>
            <person name="Ozersky P."/>
            <person name="Wilson R.K."/>
            <person name="Sternberg P.W."/>
            <person name="Gasser R.B."/>
            <person name="Mitreva M."/>
        </authorList>
    </citation>
    <scope>NUCLEOTIDE SEQUENCE [LARGE SCALE GENOMIC DNA]</scope>
    <source>
        <strain evidence="4">HannoverDv2000</strain>
    </source>
</reference>
<reference evidence="3 4" key="1">
    <citation type="submission" date="2013-11" db="EMBL/GenBank/DDBJ databases">
        <title>Draft genome of the bovine lungworm Dictyocaulus viviparus.</title>
        <authorList>
            <person name="Mitreva M."/>
        </authorList>
    </citation>
    <scope>NUCLEOTIDE SEQUENCE [LARGE SCALE GENOMIC DNA]</scope>
    <source>
        <strain evidence="3 4">HannoverDv2000</strain>
    </source>
</reference>
<feature type="transmembrane region" description="Helical" evidence="1">
    <location>
        <begin position="281"/>
        <end position="302"/>
    </location>
</feature>
<feature type="transmembrane region" description="Helical" evidence="1">
    <location>
        <begin position="144"/>
        <end position="165"/>
    </location>
</feature>
<sequence>MVSTSLLLALNLPSNLKTHHAVSQLTRHQTGQQSSDYVTFQSLSSNNNGNVTGRLEFRIQAHCEIDYTEYPIDIKHCCFNLQSTLYKRYIKYYLENEDEHLDISQLKTNWKIENSWLKKKTQDGDNKADMLEICLTARRQSTTLAVELTLPVLISALLLLIAPFFGNFDHQIKVKMFALLLQFMSFQFMVDKTPHLGLGSTVPKIYVFYAYTLAVTVISLIITVLIAALSRIKRKLPPAHRFTLLASVLNANLCCGSEGDPITDGTSSKDTSADWLQIHVAVNNLTSCVTIVVYIIGAIAIFEPTEYE</sequence>
<feature type="domain" description="Neurotransmitter-gated ion-channel ligand-binding" evidence="2">
    <location>
        <begin position="41"/>
        <end position="121"/>
    </location>
</feature>
<organism evidence="3 4">
    <name type="scientific">Dictyocaulus viviparus</name>
    <name type="common">Bovine lungworm</name>
    <dbReference type="NCBI Taxonomy" id="29172"/>
    <lineage>
        <taxon>Eukaryota</taxon>
        <taxon>Metazoa</taxon>
        <taxon>Ecdysozoa</taxon>
        <taxon>Nematoda</taxon>
        <taxon>Chromadorea</taxon>
        <taxon>Rhabditida</taxon>
        <taxon>Rhabditina</taxon>
        <taxon>Rhabditomorpha</taxon>
        <taxon>Strongyloidea</taxon>
        <taxon>Metastrongylidae</taxon>
        <taxon>Dictyocaulus</taxon>
    </lineage>
</organism>
<dbReference type="InterPro" id="IPR036734">
    <property type="entry name" value="Neur_chan_lig-bd_sf"/>
</dbReference>
<dbReference type="InterPro" id="IPR006202">
    <property type="entry name" value="Neur_chan_lig-bd"/>
</dbReference>
<keyword evidence="1" id="KW-0812">Transmembrane</keyword>
<dbReference type="OrthoDB" id="5975154at2759"/>
<proteinExistence type="predicted"/>
<dbReference type="EMBL" id="KN716162">
    <property type="protein sequence ID" value="KJH52634.1"/>
    <property type="molecule type" value="Genomic_DNA"/>
</dbReference>
<evidence type="ECO:0000313" key="4">
    <source>
        <dbReference type="Proteomes" id="UP000053766"/>
    </source>
</evidence>
<dbReference type="Gene3D" id="2.70.170.10">
    <property type="entry name" value="Neurotransmitter-gated ion-channel ligand-binding domain"/>
    <property type="match status" value="1"/>
</dbReference>
<accession>A0A0D8Y9F9</accession>
<dbReference type="InterPro" id="IPR006201">
    <property type="entry name" value="Neur_channel"/>
</dbReference>
<protein>
    <recommendedName>
        <fullName evidence="2">Neurotransmitter-gated ion-channel ligand-binding domain-containing protein</fullName>
    </recommendedName>
</protein>
<dbReference type="Gene3D" id="1.20.58.390">
    <property type="entry name" value="Neurotransmitter-gated ion-channel transmembrane domain"/>
    <property type="match status" value="1"/>
</dbReference>
<dbReference type="PANTHER" id="PTHR18945">
    <property type="entry name" value="NEUROTRANSMITTER GATED ION CHANNEL"/>
    <property type="match status" value="1"/>
</dbReference>
<keyword evidence="1" id="KW-1133">Transmembrane helix</keyword>
<evidence type="ECO:0000313" key="3">
    <source>
        <dbReference type="EMBL" id="KJH52634.1"/>
    </source>
</evidence>
<evidence type="ECO:0000259" key="2">
    <source>
        <dbReference type="Pfam" id="PF02931"/>
    </source>
</evidence>
<name>A0A0D8Y9F9_DICVI</name>
<dbReference type="GO" id="GO:0016020">
    <property type="term" value="C:membrane"/>
    <property type="evidence" value="ECO:0007669"/>
    <property type="project" value="InterPro"/>
</dbReference>
<dbReference type="STRING" id="29172.A0A0D8Y9F9"/>
<dbReference type="AlphaFoldDB" id="A0A0D8Y9F9"/>
<gene>
    <name evidence="3" type="ORF">DICVIV_01219</name>
</gene>
<dbReference type="GO" id="GO:0004888">
    <property type="term" value="F:transmembrane signaling receptor activity"/>
    <property type="evidence" value="ECO:0007669"/>
    <property type="project" value="InterPro"/>
</dbReference>
<dbReference type="Proteomes" id="UP000053766">
    <property type="component" value="Unassembled WGS sequence"/>
</dbReference>
<dbReference type="SUPFAM" id="SSF63712">
    <property type="entry name" value="Nicotinic receptor ligand binding domain-like"/>
    <property type="match status" value="1"/>
</dbReference>
<keyword evidence="4" id="KW-1185">Reference proteome</keyword>
<feature type="transmembrane region" description="Helical" evidence="1">
    <location>
        <begin position="205"/>
        <end position="229"/>
    </location>
</feature>
<dbReference type="Pfam" id="PF02931">
    <property type="entry name" value="Neur_chan_LBD"/>
    <property type="match status" value="1"/>
</dbReference>
<evidence type="ECO:0000256" key="1">
    <source>
        <dbReference type="SAM" id="Phobius"/>
    </source>
</evidence>
<keyword evidence="1" id="KW-0472">Membrane</keyword>